<comment type="similarity">
    <text evidence="10">Belongs to the insect chemoreceptor superfamily. Heteromeric odorant receptor channel (TC 1.A.69) family.</text>
</comment>
<gene>
    <name evidence="11" type="ORF">HERILL_LOCUS9437</name>
</gene>
<keyword evidence="9 10" id="KW-0807">Transducer</keyword>
<feature type="transmembrane region" description="Helical" evidence="10">
    <location>
        <begin position="43"/>
        <end position="62"/>
    </location>
</feature>
<evidence type="ECO:0000256" key="9">
    <source>
        <dbReference type="ARBA" id="ARBA00023224"/>
    </source>
</evidence>
<evidence type="ECO:0000256" key="6">
    <source>
        <dbReference type="ARBA" id="ARBA00022989"/>
    </source>
</evidence>
<evidence type="ECO:0000256" key="5">
    <source>
        <dbReference type="ARBA" id="ARBA00022725"/>
    </source>
</evidence>
<feature type="transmembrane region" description="Helical" evidence="10">
    <location>
        <begin position="354"/>
        <end position="377"/>
    </location>
</feature>
<dbReference type="GO" id="GO:0005886">
    <property type="term" value="C:plasma membrane"/>
    <property type="evidence" value="ECO:0007669"/>
    <property type="project" value="UniProtKB-SubCell"/>
</dbReference>
<evidence type="ECO:0000313" key="12">
    <source>
        <dbReference type="Proteomes" id="UP000594454"/>
    </source>
</evidence>
<comment type="caution">
    <text evidence="10">Lacks conserved residue(s) required for the propagation of feature annotation.</text>
</comment>
<keyword evidence="2" id="KW-1003">Cell membrane</keyword>
<feature type="transmembrane region" description="Helical" evidence="10">
    <location>
        <begin position="261"/>
        <end position="287"/>
    </location>
</feature>
<feature type="transmembrane region" description="Helical" evidence="10">
    <location>
        <begin position="137"/>
        <end position="155"/>
    </location>
</feature>
<dbReference type="OrthoDB" id="7548151at2759"/>
<keyword evidence="4 10" id="KW-0812">Transmembrane</keyword>
<reference evidence="11 12" key="1">
    <citation type="submission" date="2020-11" db="EMBL/GenBank/DDBJ databases">
        <authorList>
            <person name="Wallbank WR R."/>
            <person name="Pardo Diaz C."/>
            <person name="Kozak K."/>
            <person name="Martin S."/>
            <person name="Jiggins C."/>
            <person name="Moest M."/>
            <person name="Warren A I."/>
            <person name="Generalovic N T."/>
            <person name="Byers J.R.P. K."/>
            <person name="Montejo-Kovacevich G."/>
            <person name="Yen C E."/>
        </authorList>
    </citation>
    <scope>NUCLEOTIDE SEQUENCE [LARGE SCALE GENOMIC DNA]</scope>
</reference>
<keyword evidence="3 10" id="KW-0716">Sensory transduction</keyword>
<evidence type="ECO:0000256" key="3">
    <source>
        <dbReference type="ARBA" id="ARBA00022606"/>
    </source>
</evidence>
<keyword evidence="7 10" id="KW-0472">Membrane</keyword>
<dbReference type="GO" id="GO:0007165">
    <property type="term" value="P:signal transduction"/>
    <property type="evidence" value="ECO:0007669"/>
    <property type="project" value="UniProtKB-KW"/>
</dbReference>
<dbReference type="PANTHER" id="PTHR21137:SF35">
    <property type="entry name" value="ODORANT RECEPTOR 19A-RELATED"/>
    <property type="match status" value="1"/>
</dbReference>
<sequence length="393" mass="45356">MDPSYEATTLPMERVDFVASAKFTIKTLYFLGSWVTPSSTFQYKLYAFIAQIFGALTFAINVNLMLPGVRDLENLMWSMPISLTMLGYWTKLSNLYVRRHEVQEFFNLLNSDDSQVDSYKELMIVKRANKYGKKLTYIWFWLFLTAGLSALVTMMSSDPKVPYPIYYPDWRDGPRMFYASCVYQTFCIIHGSLVNQSSDALLPCFLTVLTGQIDALGWRLENLRKLSQPSNGNEALIRKEFVNCVRRHKHLLKLSLRLQNMFSFVTFFQMCLAGIIVCGLIFQLSLLSPLDDPKMFLKLLSFASAIFLQVFLPCFTAYNVRIASQALNLKMYSADWIGLSQPLKRMIIIFMQRLQYPILITVGGIIFLGMENFMVVLKYSYSLYSLLRKVQSK</sequence>
<protein>
    <recommendedName>
        <fullName evidence="10">Odorant receptor</fullName>
    </recommendedName>
</protein>
<dbReference type="InParanoid" id="A0A7R8UTF3"/>
<proteinExistence type="inferred from homology"/>
<keyword evidence="6 10" id="KW-1133">Transmembrane helix</keyword>
<dbReference type="GO" id="GO:0005549">
    <property type="term" value="F:odorant binding"/>
    <property type="evidence" value="ECO:0007669"/>
    <property type="project" value="InterPro"/>
</dbReference>
<keyword evidence="8 10" id="KW-0675">Receptor</keyword>
<dbReference type="PANTHER" id="PTHR21137">
    <property type="entry name" value="ODORANT RECEPTOR"/>
    <property type="match status" value="1"/>
</dbReference>
<dbReference type="OMA" id="TMFVQFG"/>
<comment type="subcellular location">
    <subcellularLocation>
        <location evidence="1 10">Cell membrane</location>
        <topology evidence="1 10">Multi-pass membrane protein</topology>
    </subcellularLocation>
</comment>
<evidence type="ECO:0000256" key="4">
    <source>
        <dbReference type="ARBA" id="ARBA00022692"/>
    </source>
</evidence>
<keyword evidence="12" id="KW-1185">Reference proteome</keyword>
<accession>A0A7R8UTF3</accession>
<feature type="transmembrane region" description="Helical" evidence="10">
    <location>
        <begin position="299"/>
        <end position="320"/>
    </location>
</feature>
<evidence type="ECO:0000256" key="2">
    <source>
        <dbReference type="ARBA" id="ARBA00022475"/>
    </source>
</evidence>
<dbReference type="Proteomes" id="UP000594454">
    <property type="component" value="Chromosome 4"/>
</dbReference>
<dbReference type="InterPro" id="IPR004117">
    <property type="entry name" value="7tm6_olfct_rcpt"/>
</dbReference>
<name>A0A7R8UTF3_HERIL</name>
<evidence type="ECO:0000256" key="7">
    <source>
        <dbReference type="ARBA" id="ARBA00023136"/>
    </source>
</evidence>
<evidence type="ECO:0000313" key="11">
    <source>
        <dbReference type="EMBL" id="CAD7086681.1"/>
    </source>
</evidence>
<dbReference type="EMBL" id="LR899012">
    <property type="protein sequence ID" value="CAD7086681.1"/>
    <property type="molecule type" value="Genomic_DNA"/>
</dbReference>
<keyword evidence="5 10" id="KW-0552">Olfaction</keyword>
<dbReference type="GO" id="GO:0004984">
    <property type="term" value="F:olfactory receptor activity"/>
    <property type="evidence" value="ECO:0007669"/>
    <property type="project" value="InterPro"/>
</dbReference>
<evidence type="ECO:0000256" key="8">
    <source>
        <dbReference type="ARBA" id="ARBA00023170"/>
    </source>
</evidence>
<organism evidence="11 12">
    <name type="scientific">Hermetia illucens</name>
    <name type="common">Black soldier fly</name>
    <dbReference type="NCBI Taxonomy" id="343691"/>
    <lineage>
        <taxon>Eukaryota</taxon>
        <taxon>Metazoa</taxon>
        <taxon>Ecdysozoa</taxon>
        <taxon>Arthropoda</taxon>
        <taxon>Hexapoda</taxon>
        <taxon>Insecta</taxon>
        <taxon>Pterygota</taxon>
        <taxon>Neoptera</taxon>
        <taxon>Endopterygota</taxon>
        <taxon>Diptera</taxon>
        <taxon>Brachycera</taxon>
        <taxon>Stratiomyomorpha</taxon>
        <taxon>Stratiomyidae</taxon>
        <taxon>Hermetiinae</taxon>
        <taxon>Hermetia</taxon>
    </lineage>
</organism>
<dbReference type="AlphaFoldDB" id="A0A7R8UTF3"/>
<dbReference type="Pfam" id="PF02949">
    <property type="entry name" value="7tm_6"/>
    <property type="match status" value="1"/>
</dbReference>
<evidence type="ECO:0000256" key="1">
    <source>
        <dbReference type="ARBA" id="ARBA00004651"/>
    </source>
</evidence>
<feature type="transmembrane region" description="Helical" evidence="10">
    <location>
        <begin position="176"/>
        <end position="194"/>
    </location>
</feature>
<evidence type="ECO:0000256" key="10">
    <source>
        <dbReference type="RuleBase" id="RU351113"/>
    </source>
</evidence>